<gene>
    <name evidence="7" type="ORF">JYU34_016503</name>
</gene>
<evidence type="ECO:0000256" key="3">
    <source>
        <dbReference type="ARBA" id="ARBA00022833"/>
    </source>
</evidence>
<feature type="region of interest" description="Disordered" evidence="5">
    <location>
        <begin position="206"/>
        <end position="262"/>
    </location>
</feature>
<keyword evidence="1" id="KW-0479">Metal-binding</keyword>
<feature type="compositionally biased region" description="Low complexity" evidence="5">
    <location>
        <begin position="26"/>
        <end position="53"/>
    </location>
</feature>
<dbReference type="InterPro" id="IPR008974">
    <property type="entry name" value="TRAF-like"/>
</dbReference>
<feature type="region of interest" description="Disordered" evidence="5">
    <location>
        <begin position="338"/>
        <end position="362"/>
    </location>
</feature>
<dbReference type="Proteomes" id="UP000823941">
    <property type="component" value="Chromosome 22"/>
</dbReference>
<dbReference type="InterPro" id="IPR004162">
    <property type="entry name" value="SINA-like_animal"/>
</dbReference>
<keyword evidence="8" id="KW-1185">Reference proteome</keyword>
<evidence type="ECO:0000259" key="6">
    <source>
        <dbReference type="PROSITE" id="PS50089"/>
    </source>
</evidence>
<feature type="compositionally biased region" description="Basic and acidic residues" evidence="5">
    <location>
        <begin position="351"/>
        <end position="362"/>
    </location>
</feature>
<sequence length="634" mass="69832">MVRPNPSSSATTNEYMDMIYRAAAIPGQPQPGTSASSSAPPPTTTSNTEPSTSQASRRPQATRSDRHLFWSLLSQRGQADMTARSRAIEALRRDVARCTVPRVPPRAPRSAAPSAEPALRRPSPLHEIRGILALKKATRIPPFNASSVGVGQPSRNPLFTARPTPAGAHARLRARERDARAAALARSFNAPAAAHSHRHRLICHATTSGDSARDLTTRRAQPQHPADPSQPSTSAGIRFSPVTADDSAEEAPARRASSEGQHSLFLDEFNWIMEDSDIPVPPKPQESSEQTAAPEGQSASTSTEMSLEEEVLEVEPAAEATEDHTDAAGQLTAENVSAEVSAAAEETPQEDQTRSKKKREDKESTVVELNQCLLRLLECPVCLECMEPPMSQCRRGHLVCAGCRARLSACPVCRTAFSSVRNRAMEGVSEIVRYACRHGCGKLVRLRRRAAHEASCERRRYACPAPACAARTLLPHNDLAAHFQSKHAAMVKKGRKHRLAVKVNEERHENHIILALQEFFHLRVDVDLRNWDMTLCVAYIGPKNKANTYTYEVTVEGKHHNRHASYSRTVHCDLENASLNCSRKDCFYLSLDQAVNFLRVKNRDCDADNILNVNLAITKNDEPMDMEVEDSCES</sequence>
<dbReference type="Pfam" id="PF21362">
    <property type="entry name" value="Sina_RING"/>
    <property type="match status" value="1"/>
</dbReference>
<feature type="compositionally biased region" description="Polar residues" evidence="5">
    <location>
        <begin position="1"/>
        <end position="14"/>
    </location>
</feature>
<evidence type="ECO:0000256" key="2">
    <source>
        <dbReference type="ARBA" id="ARBA00022771"/>
    </source>
</evidence>
<feature type="compositionally biased region" description="Polar residues" evidence="5">
    <location>
        <begin position="145"/>
        <end position="157"/>
    </location>
</feature>
<evidence type="ECO:0000313" key="7">
    <source>
        <dbReference type="EMBL" id="KAG7299541.1"/>
    </source>
</evidence>
<feature type="region of interest" description="Disordered" evidence="5">
    <location>
        <begin position="145"/>
        <end position="170"/>
    </location>
</feature>
<feature type="region of interest" description="Disordered" evidence="5">
    <location>
        <begin position="275"/>
        <end position="313"/>
    </location>
</feature>
<dbReference type="InterPro" id="IPR013083">
    <property type="entry name" value="Znf_RING/FYVE/PHD"/>
</dbReference>
<evidence type="ECO:0000256" key="4">
    <source>
        <dbReference type="PROSITE-ProRule" id="PRU00175"/>
    </source>
</evidence>
<keyword evidence="3" id="KW-0862">Zinc</keyword>
<dbReference type="InterPro" id="IPR049548">
    <property type="entry name" value="Sina-like_RING"/>
</dbReference>
<accession>A0ABQ7Q2U9</accession>
<comment type="caution">
    <text evidence="7">The sequence shown here is derived from an EMBL/GenBank/DDBJ whole genome shotgun (WGS) entry which is preliminary data.</text>
</comment>
<name>A0ABQ7Q2U9_PLUXY</name>
<dbReference type="SUPFAM" id="SSF49599">
    <property type="entry name" value="TRAF domain-like"/>
    <property type="match status" value="1"/>
</dbReference>
<feature type="region of interest" description="Disordered" evidence="5">
    <location>
        <begin position="1"/>
        <end position="63"/>
    </location>
</feature>
<feature type="domain" description="RING-type" evidence="6">
    <location>
        <begin position="379"/>
        <end position="414"/>
    </location>
</feature>
<evidence type="ECO:0000256" key="5">
    <source>
        <dbReference type="SAM" id="MobiDB-lite"/>
    </source>
</evidence>
<dbReference type="PANTHER" id="PTHR45877">
    <property type="entry name" value="E3 UBIQUITIN-PROTEIN LIGASE SIAH2"/>
    <property type="match status" value="1"/>
</dbReference>
<dbReference type="Gene3D" id="2.60.210.10">
    <property type="entry name" value="Apoptosis, Tumor Necrosis Factor Receptor Associated Protein 2, Chain A"/>
    <property type="match status" value="1"/>
</dbReference>
<organism evidence="7 8">
    <name type="scientific">Plutella xylostella</name>
    <name type="common">Diamondback moth</name>
    <name type="synonym">Plutella maculipennis</name>
    <dbReference type="NCBI Taxonomy" id="51655"/>
    <lineage>
        <taxon>Eukaryota</taxon>
        <taxon>Metazoa</taxon>
        <taxon>Ecdysozoa</taxon>
        <taxon>Arthropoda</taxon>
        <taxon>Hexapoda</taxon>
        <taxon>Insecta</taxon>
        <taxon>Pterygota</taxon>
        <taxon>Neoptera</taxon>
        <taxon>Endopterygota</taxon>
        <taxon>Lepidoptera</taxon>
        <taxon>Glossata</taxon>
        <taxon>Ditrysia</taxon>
        <taxon>Yponomeutoidea</taxon>
        <taxon>Plutellidae</taxon>
        <taxon>Plutella</taxon>
    </lineage>
</organism>
<evidence type="ECO:0000256" key="1">
    <source>
        <dbReference type="ARBA" id="ARBA00022723"/>
    </source>
</evidence>
<dbReference type="Gene3D" id="3.30.40.10">
    <property type="entry name" value="Zinc/RING finger domain, C3HC4 (zinc finger)"/>
    <property type="match status" value="2"/>
</dbReference>
<keyword evidence="2 4" id="KW-0863">Zinc-finger</keyword>
<proteinExistence type="predicted"/>
<dbReference type="PROSITE" id="PS50089">
    <property type="entry name" value="ZF_RING_2"/>
    <property type="match status" value="1"/>
</dbReference>
<dbReference type="SUPFAM" id="SSF57850">
    <property type="entry name" value="RING/U-box"/>
    <property type="match status" value="1"/>
</dbReference>
<protein>
    <recommendedName>
        <fullName evidence="6">RING-type domain-containing protein</fullName>
    </recommendedName>
</protein>
<dbReference type="EMBL" id="JAHIBW010000022">
    <property type="protein sequence ID" value="KAG7299541.1"/>
    <property type="molecule type" value="Genomic_DNA"/>
</dbReference>
<reference evidence="7 8" key="1">
    <citation type="submission" date="2021-06" db="EMBL/GenBank/DDBJ databases">
        <title>A haploid diamondback moth (Plutella xylostella L.) genome assembly resolves 31 chromosomes and identifies a diamide resistance mutation.</title>
        <authorList>
            <person name="Ward C.M."/>
            <person name="Perry K.D."/>
            <person name="Baker G."/>
            <person name="Powis K."/>
            <person name="Heckel D.G."/>
            <person name="Baxter S.W."/>
        </authorList>
    </citation>
    <scope>NUCLEOTIDE SEQUENCE [LARGE SCALE GENOMIC DNA]</scope>
    <source>
        <strain evidence="7 8">LV</strain>
        <tissue evidence="7">Single pupa</tissue>
    </source>
</reference>
<evidence type="ECO:0000313" key="8">
    <source>
        <dbReference type="Proteomes" id="UP000823941"/>
    </source>
</evidence>
<dbReference type="InterPro" id="IPR001841">
    <property type="entry name" value="Znf_RING"/>
</dbReference>
<dbReference type="PANTHER" id="PTHR45877:SF2">
    <property type="entry name" value="E3 UBIQUITIN-PROTEIN LIGASE SINA-RELATED"/>
    <property type="match status" value="1"/>
</dbReference>